<keyword evidence="4" id="KW-0436">Ligase</keyword>
<protein>
    <submittedName>
        <fullName evidence="4">Medium-chain fatty acid-CoA ligase faa2</fullName>
        <ecNumber evidence="4">6.2.1.3</ecNumber>
    </submittedName>
</protein>
<dbReference type="SUPFAM" id="SSF56801">
    <property type="entry name" value="Acetyl-CoA synthetase-like"/>
    <property type="match status" value="1"/>
</dbReference>
<comment type="caution">
    <text evidence="4">The sequence shown here is derived from an EMBL/GenBank/DDBJ whole genome shotgun (WGS) entry which is preliminary data.</text>
</comment>
<dbReference type="InterPro" id="IPR042099">
    <property type="entry name" value="ANL_N_sf"/>
</dbReference>
<dbReference type="PANTHER" id="PTHR43272:SF33">
    <property type="entry name" value="AMP-BINDING DOMAIN-CONTAINING PROTEIN-RELATED"/>
    <property type="match status" value="1"/>
</dbReference>
<dbReference type="GO" id="GO:0005524">
    <property type="term" value="F:ATP binding"/>
    <property type="evidence" value="ECO:0007669"/>
    <property type="project" value="UniProtKB-KW"/>
</dbReference>
<keyword evidence="5" id="KW-1185">Reference proteome</keyword>
<dbReference type="EMBL" id="JANBUY010000446">
    <property type="protein sequence ID" value="KAJ2858981.1"/>
    <property type="molecule type" value="Genomic_DNA"/>
</dbReference>
<dbReference type="Pfam" id="PF00501">
    <property type="entry name" value="AMP-binding"/>
    <property type="match status" value="1"/>
</dbReference>
<reference evidence="4" key="1">
    <citation type="submission" date="2022-07" db="EMBL/GenBank/DDBJ databases">
        <title>Phylogenomic reconstructions and comparative analyses of Kickxellomycotina fungi.</title>
        <authorList>
            <person name="Reynolds N.K."/>
            <person name="Stajich J.E."/>
            <person name="Barry K."/>
            <person name="Grigoriev I.V."/>
            <person name="Crous P."/>
            <person name="Smith M.E."/>
        </authorList>
    </citation>
    <scope>NUCLEOTIDE SEQUENCE</scope>
    <source>
        <strain evidence="4">RSA 476</strain>
    </source>
</reference>
<keyword evidence="1" id="KW-0547">Nucleotide-binding</keyword>
<dbReference type="Proteomes" id="UP001140074">
    <property type="component" value="Unassembled WGS sequence"/>
</dbReference>
<sequence length="681" mass="74606">MTMQTFKVPSSEVPGYSAIYRNSLFKDGTHGGEFAHITTAYELFQHHLAIAPKSEFLGTRQFNPADGSFGAYEWLTTTDAAEYVEDFGSGLDHVFAKYAPDAKGYGTQQPLGMYANNRYEWSLAEFSAIRSRRYTVGICDSVNVGSADYIINHAEISVVVCSIDKIPRMFDRMSITPSLRVVICMDRLDCSRPNPVMQAFCAESAAALRKRAVELGITLLDMDEVLEMGRATPTTACPPTPSDICTMCYTSGTTGVNKGVLLTHQGLIHGSRSCHLSLRLSDTTHLSLIPLAHCMDRYATYTFMYGGVRVGYANGDRALIADDIQALRPTVLVGFPLLLNGIYESMSKATIGAKGVTGALSRMAYRSKKKRLASTGNLSHGLWDRVLFNKVAAKLGGRLKTIISGAMNLNPEVINFFRAALSCNVVQGYGQTETGAAGTIQRLDDFTSGHIGVPNPGNDIRLRSKPDFGYLVTDSPCPRGELMIRSKSVFAEYLGEPEKTRESMDGEWLATGDVVQINPTGTITFVSRMKNHVKINTGYCVSSERLENIYSQHPLVHSLYVDGHQDYNKVVAILVPDAAEFVPWARTVASSPAAPLEELCANAKVVQDLTELLRIYSASVGLSIGEQLGAIYIEPTPFREKNCGLYTALLKFKRQAAAKYYAEQLQKLYTEVGGLFVTSNS</sequence>
<evidence type="ECO:0000313" key="4">
    <source>
        <dbReference type="EMBL" id="KAJ2858981.1"/>
    </source>
</evidence>
<gene>
    <name evidence="4" type="primary">FAA2_10</name>
    <name evidence="4" type="ORF">GGH94_006348</name>
</gene>
<dbReference type="InterPro" id="IPR000873">
    <property type="entry name" value="AMP-dep_synth/lig_dom"/>
</dbReference>
<feature type="domain" description="AMP-dependent synthetase/ligase" evidence="3">
    <location>
        <begin position="71"/>
        <end position="494"/>
    </location>
</feature>
<dbReference type="PANTHER" id="PTHR43272">
    <property type="entry name" value="LONG-CHAIN-FATTY-ACID--COA LIGASE"/>
    <property type="match status" value="1"/>
</dbReference>
<accession>A0A9W8M290</accession>
<evidence type="ECO:0000313" key="5">
    <source>
        <dbReference type="Proteomes" id="UP001140074"/>
    </source>
</evidence>
<dbReference type="GO" id="GO:0016020">
    <property type="term" value="C:membrane"/>
    <property type="evidence" value="ECO:0007669"/>
    <property type="project" value="TreeGrafter"/>
</dbReference>
<keyword evidence="2" id="KW-0067">ATP-binding</keyword>
<name>A0A9W8M290_9FUNG</name>
<evidence type="ECO:0000256" key="2">
    <source>
        <dbReference type="ARBA" id="ARBA00022840"/>
    </source>
</evidence>
<organism evidence="4 5">
    <name type="scientific">Coemansia aciculifera</name>
    <dbReference type="NCBI Taxonomy" id="417176"/>
    <lineage>
        <taxon>Eukaryota</taxon>
        <taxon>Fungi</taxon>
        <taxon>Fungi incertae sedis</taxon>
        <taxon>Zoopagomycota</taxon>
        <taxon>Kickxellomycotina</taxon>
        <taxon>Kickxellomycetes</taxon>
        <taxon>Kickxellales</taxon>
        <taxon>Kickxellaceae</taxon>
        <taxon>Coemansia</taxon>
    </lineage>
</organism>
<dbReference type="GO" id="GO:0004467">
    <property type="term" value="F:long-chain fatty acid-CoA ligase activity"/>
    <property type="evidence" value="ECO:0007669"/>
    <property type="project" value="UniProtKB-EC"/>
</dbReference>
<evidence type="ECO:0000259" key="3">
    <source>
        <dbReference type="Pfam" id="PF00501"/>
    </source>
</evidence>
<proteinExistence type="predicted"/>
<evidence type="ECO:0000256" key="1">
    <source>
        <dbReference type="ARBA" id="ARBA00022741"/>
    </source>
</evidence>
<dbReference type="GO" id="GO:0005783">
    <property type="term" value="C:endoplasmic reticulum"/>
    <property type="evidence" value="ECO:0007669"/>
    <property type="project" value="TreeGrafter"/>
</dbReference>
<dbReference type="AlphaFoldDB" id="A0A9W8M290"/>
<dbReference type="Gene3D" id="3.40.50.12780">
    <property type="entry name" value="N-terminal domain of ligase-like"/>
    <property type="match status" value="1"/>
</dbReference>
<dbReference type="EC" id="6.2.1.3" evidence="4"/>